<sequence length="192" mass="20345">MTSKKKSIVTIVSMSLISNLVIVPFNPSNAKAVENTNIVEATDNAIFSEQQLEEVQIIADHVSFERKDGVGVFTLSNIAEMKIKLQNINSFITADEISFAIADINTKLADENGNGETTELLVKSRNLIQYGTESAPRIVKRSCSNWVGGLGLAHTAAVTGAGVLLGISGPVGWAVGTGMATAYYLGTLACPN</sequence>
<name>A0A4U2YXL1_9BACI</name>
<dbReference type="Proteomes" id="UP000308744">
    <property type="component" value="Unassembled WGS sequence"/>
</dbReference>
<organism evidence="1 2">
    <name type="scientific">Lysinibacillus mangiferihumi</name>
    <dbReference type="NCBI Taxonomy" id="1130819"/>
    <lineage>
        <taxon>Bacteria</taxon>
        <taxon>Bacillati</taxon>
        <taxon>Bacillota</taxon>
        <taxon>Bacilli</taxon>
        <taxon>Bacillales</taxon>
        <taxon>Bacillaceae</taxon>
        <taxon>Lysinibacillus</taxon>
    </lineage>
</organism>
<dbReference type="RefSeq" id="WP_107895366.1">
    <property type="nucleotide sequence ID" value="NZ_PYWM01000009.1"/>
</dbReference>
<gene>
    <name evidence="1" type="ORF">FC756_15670</name>
</gene>
<protein>
    <submittedName>
        <fullName evidence="1">Uncharacterized protein</fullName>
    </submittedName>
</protein>
<dbReference type="AlphaFoldDB" id="A0A4U2YXL1"/>
<comment type="caution">
    <text evidence="1">The sequence shown here is derived from an EMBL/GenBank/DDBJ whole genome shotgun (WGS) entry which is preliminary data.</text>
</comment>
<reference evidence="1 2" key="1">
    <citation type="submission" date="2019-04" db="EMBL/GenBank/DDBJ databases">
        <title>Lysinibacillus genome sequencing.</title>
        <authorList>
            <person name="Dunlap C."/>
        </authorList>
    </citation>
    <scope>NUCLEOTIDE SEQUENCE [LARGE SCALE GENOMIC DNA]</scope>
    <source>
        <strain evidence="1 2">CCTCC AB 2010389</strain>
    </source>
</reference>
<proteinExistence type="predicted"/>
<evidence type="ECO:0000313" key="2">
    <source>
        <dbReference type="Proteomes" id="UP000308744"/>
    </source>
</evidence>
<keyword evidence="2" id="KW-1185">Reference proteome</keyword>
<dbReference type="EMBL" id="SZPU01000060">
    <property type="protein sequence ID" value="TKI65970.1"/>
    <property type="molecule type" value="Genomic_DNA"/>
</dbReference>
<accession>A0A4U2YXL1</accession>
<evidence type="ECO:0000313" key="1">
    <source>
        <dbReference type="EMBL" id="TKI65970.1"/>
    </source>
</evidence>